<comment type="caution">
    <text evidence="4">The sequence shown here is derived from an EMBL/GenBank/DDBJ whole genome shotgun (WGS) entry which is preliminary data.</text>
</comment>
<dbReference type="eggNOG" id="COG2327">
    <property type="taxonomic scope" value="Bacteria"/>
</dbReference>
<evidence type="ECO:0000259" key="1">
    <source>
        <dbReference type="Pfam" id="PF04230"/>
    </source>
</evidence>
<proteinExistence type="predicted"/>
<dbReference type="InterPro" id="IPR007525">
    <property type="entry name" value="FrhB_FdhB_C"/>
</dbReference>
<feature type="domain" description="Polysaccharide pyruvyl transferase" evidence="1">
    <location>
        <begin position="17"/>
        <end position="356"/>
    </location>
</feature>
<evidence type="ECO:0000313" key="5">
    <source>
        <dbReference type="Proteomes" id="UP000012589"/>
    </source>
</evidence>
<evidence type="ECO:0008006" key="6">
    <source>
        <dbReference type="Google" id="ProtNLM"/>
    </source>
</evidence>
<protein>
    <recommendedName>
        <fullName evidence="6">Polysaccharide pyruvyl transferase domain-containing protein</fullName>
    </recommendedName>
</protein>
<dbReference type="InterPro" id="IPR007345">
    <property type="entry name" value="Polysacch_pyruvyl_Trfase"/>
</dbReference>
<evidence type="ECO:0000259" key="2">
    <source>
        <dbReference type="Pfam" id="PF04422"/>
    </source>
</evidence>
<dbReference type="PANTHER" id="PTHR36836">
    <property type="entry name" value="COLANIC ACID BIOSYNTHESIS PROTEIN WCAK"/>
    <property type="match status" value="1"/>
</dbReference>
<dbReference type="Pfam" id="PF04230">
    <property type="entry name" value="PS_pyruv_trans"/>
    <property type="match status" value="1"/>
</dbReference>
<gene>
    <name evidence="4" type="ORF">C823_00948</name>
</gene>
<reference evidence="4 5" key="1">
    <citation type="journal article" date="2014" name="Genome Announc.">
        <title>Draft genome sequences of the altered schaedler flora, a defined bacterial community from gnotobiotic mice.</title>
        <authorList>
            <person name="Wannemuehler M.J."/>
            <person name="Overstreet A.M."/>
            <person name="Ward D.V."/>
            <person name="Phillips G.J."/>
        </authorList>
    </citation>
    <scope>NUCLEOTIDE SEQUENCE [LARGE SCALE GENOMIC DNA]</scope>
    <source>
        <strain evidence="4 5">ASF492</strain>
    </source>
</reference>
<feature type="domain" description="Coenzyme F420 hydrogenase/dehydrogenase beta subunit N-terminal" evidence="2">
    <location>
        <begin position="457"/>
        <end position="531"/>
    </location>
</feature>
<dbReference type="Pfam" id="PF04432">
    <property type="entry name" value="FrhB_FdhB_C"/>
    <property type="match status" value="1"/>
</dbReference>
<dbReference type="Proteomes" id="UP000012589">
    <property type="component" value="Unassembled WGS sequence"/>
</dbReference>
<evidence type="ECO:0000259" key="3">
    <source>
        <dbReference type="Pfam" id="PF04432"/>
    </source>
</evidence>
<dbReference type="PANTHER" id="PTHR36836:SF1">
    <property type="entry name" value="COLANIC ACID BIOSYNTHESIS PROTEIN WCAK"/>
    <property type="match status" value="1"/>
</dbReference>
<evidence type="ECO:0000313" key="4">
    <source>
        <dbReference type="EMBL" id="EMZ35876.1"/>
    </source>
</evidence>
<dbReference type="InterPro" id="IPR007516">
    <property type="entry name" value="Co_F420_Hydgase/DH_bsu_N"/>
</dbReference>
<dbReference type="EMBL" id="AQFT01000024">
    <property type="protein sequence ID" value="EMZ35876.1"/>
    <property type="molecule type" value="Genomic_DNA"/>
</dbReference>
<accession>N2B622</accession>
<dbReference type="Pfam" id="PF04422">
    <property type="entry name" value="FrhB_FdhB_N"/>
    <property type="match status" value="1"/>
</dbReference>
<dbReference type="HOGENOM" id="CLU_361989_0_0_9"/>
<dbReference type="PATRIC" id="fig|1235802.3.peg.1019"/>
<dbReference type="eggNOG" id="COG1035">
    <property type="taxonomic scope" value="Bacteria"/>
</dbReference>
<organism evidence="4 5">
    <name type="scientific">Eubacterium plexicaudatum ASF492</name>
    <dbReference type="NCBI Taxonomy" id="1235802"/>
    <lineage>
        <taxon>Bacteria</taxon>
        <taxon>Bacillati</taxon>
        <taxon>Bacillota</taxon>
        <taxon>Clostridia</taxon>
        <taxon>Eubacteriales</taxon>
        <taxon>Eubacteriaceae</taxon>
        <taxon>Eubacterium</taxon>
    </lineage>
</organism>
<dbReference type="AlphaFoldDB" id="N2B622"/>
<keyword evidence="5" id="KW-1185">Reference proteome</keyword>
<sequence length="772" mass="87309">MKEKVNIAITAASYSGNKGAAAMLQSSIGQLKERYGEFLHVDLMSVYPAQDRVQCPHKFVAIVPAQPQRLLFAAFPCAVLYRMCGWCPPLRAALLKNKILNTYNHTDLVIDEAGIAFSDSRGWILNTYAFVCAAVPMLMGVPVVKYSQALGPFHNRYNRLLASLILPKMKLVVARGRDTYRHLHAIGIRNNVVLYADGAFTMPPAQEAEASADAFMQTVCKKERPGRMVALSVSSVVERKCKKAGTDYCQIIAAFIAHLTGQGYQVYMFANAARMDSGRPRNNDLMTGDTIARIYNRLQSGRQHAHNGLIWEHREMDAEEIRAKIGRCDLLIASRFHAMVFALQQQVPVMLIGWSHKYQEVMEQFGLSDYAADYSDLSLDGLIRSFGTFLQDEEMIRRKIRKHLPAVQKSSGKNIRHIAKILDTILLEQEPKSYMNHVIDLKQPDRYMGSHLLCRMGYASDAAIRNNAASGGMVTALLCHLLKNHEIDGAWVVKTAFTAQGELTYKTGIATSVREICEASSSVYMKIPMLSKPNLEQLRAFDGRLAVVLTPCMMRAFCSILEKDDELCRKTVLKIGLFCSGTHDKKATEYALDKCGIARAGAKRLYYRKGHWRGISSVEYEDGATQEFSYTKSVCAYKNAYFFTERSCLGCKDQFAACADISFGDVWLAQMKKEKIKYTGCIIRTKEALRMVKRAQRQGDLYTRPMTDEQMLRSQMRALTFKYRENRWNHRLAGLLAETNRAFSFRHPRLLKKIPLRAVYIYMCAIRALLSW</sequence>
<feature type="domain" description="Coenzyme F420 hydrogenase/dehydrogenase beta subunit C-terminal" evidence="3">
    <location>
        <begin position="544"/>
        <end position="708"/>
    </location>
</feature>
<dbReference type="STRING" id="1235802.C823_00948"/>
<name>N2B622_9FIRM</name>